<dbReference type="PROSITE" id="PS51375">
    <property type="entry name" value="PPR"/>
    <property type="match status" value="2"/>
</dbReference>
<feature type="region of interest" description="Disordered" evidence="3">
    <location>
        <begin position="1050"/>
        <end position="1100"/>
    </location>
</feature>
<feature type="region of interest" description="Disordered" evidence="3">
    <location>
        <begin position="93"/>
        <end position="116"/>
    </location>
</feature>
<evidence type="ECO:0000256" key="2">
    <source>
        <dbReference type="PROSITE-ProRule" id="PRU00708"/>
    </source>
</evidence>
<dbReference type="Gene3D" id="1.25.40.10">
    <property type="entry name" value="Tetratricopeptide repeat domain"/>
    <property type="match status" value="2"/>
</dbReference>
<evidence type="ECO:0000313" key="7">
    <source>
        <dbReference type="Proteomes" id="UP000005240"/>
    </source>
</evidence>
<dbReference type="InterPro" id="IPR051240">
    <property type="entry name" value="Mito_RNA-Proc/Resp"/>
</dbReference>
<keyword evidence="7" id="KW-1185">Reference proteome</keyword>
<evidence type="ECO:0000256" key="3">
    <source>
        <dbReference type="SAM" id="MobiDB-lite"/>
    </source>
</evidence>
<feature type="repeat" description="PPR" evidence="2">
    <location>
        <begin position="1272"/>
        <end position="1306"/>
    </location>
</feature>
<evidence type="ECO:0000313" key="6">
    <source>
        <dbReference type="EnsemblFungi" id="PTTG_07161-t43_1-p1"/>
    </source>
</evidence>
<dbReference type="EMBL" id="ADAS02000084">
    <property type="protein sequence ID" value="OAV91225.1"/>
    <property type="molecule type" value="Genomic_DNA"/>
</dbReference>
<feature type="compositionally biased region" description="Low complexity" evidence="3">
    <location>
        <begin position="1085"/>
        <end position="1098"/>
    </location>
</feature>
<feature type="region of interest" description="Disordered" evidence="3">
    <location>
        <begin position="44"/>
        <end position="80"/>
    </location>
</feature>
<accession>A0A180GEY8</accession>
<feature type="domain" description="PROP1-like PPR" evidence="4">
    <location>
        <begin position="1251"/>
        <end position="1389"/>
    </location>
</feature>
<dbReference type="STRING" id="630390.A0A180GEY8"/>
<feature type="repeat" description="PPR" evidence="2">
    <location>
        <begin position="1307"/>
        <end position="1342"/>
    </location>
</feature>
<dbReference type="PANTHER" id="PTHR47933:SF11">
    <property type="entry name" value="PENTATRICOPEPTIDE REPEAT-CONTAINING PROTEIN 2"/>
    <property type="match status" value="1"/>
</dbReference>
<sequence>MLLPKFATHISPFKLSHFANRGHQHIQSTFRNTFNFNLSSTVGQNSHNLSNSTTATGLGSSTSGSSASGGAGGAKWNAGSRTNWNQQAHSRLLTQTNATSQDGLGSRWTEDDEDRDELRPKYLSTIGIYNKRNRTISSRWQHEQNVLNSTSSLGLEGVNLQVTCKTAFVEPNSANSTGDPSTESLDQILASSHELRSYSNSSTRPYRPLFINRKPSRRHSIHCIPASGSIVTDSTTHARRFSTGNLALSESTWLSNPTDSARAARRDHSTVAPQSQPGLGENGPLMTNPSPRSDKLDPNQPQSFDQQWLQRATHTILTTDQNYHSTFYQLRRMLDSYISSTTQPSSDVIDLLFWGMVANKPNQEPIDNLLKCHHFLLQNTAFQPTPQTYSILLSALCRRDLNNAKEVLYRRTRLAHLAVNQQLNQSLPNLSLVPVDASEDNKVSIHLDAEPNYLYATRLFDSLDREIIKQLQPATLENLIQASANINLFDPDRSKVNPAARLELATKAFKILEDRQELTAESYSNLIVLLGFTNKLPQATALFESYKQSRSDPDSQSSTRVHQHALQPPSSLTRAAPDSLTVQRCQAEPVSEDSDSRVLLSLMRVHLAAGDTFSAVTLLEESLRPTVDPLSTFKSSAEHILEVILGFIRLGDYSSASTWIKRLFSSDPATYHLNDPNRRREFMDRIVSQVCGPTRGFEGIGVAYDAAMISIDQIDFQFDSRGMAALMARLRNVLNSALVNALHQSACLNSLAHPDNPAMIVRIQDSLEKACSIVCYLITKRAALLKADNEKVEAISDLQTYGMIENFANRVIQSCAAVKNQWIGNRSEELMGLGRFSDGLLVRLMSHYSTLPDIRDVQAVSLELRQQSSYLTGLLTSYQSLLQPIPGSDDHPTLLQHQFKFGLQITTPMILNNLSLTLASQFHKSYASTPGNDLQLTSINDWAILLSIGAILEIQAREGKTADNKQSVLEPLMARFGAALRNPHLQVDQLDPTFDLQLLLRVIHHYRLKTTPADPRLQAFFTKLQQDFPSWQSESSARFEYYAKQADTQSSNRFGKLREGQTPLESSPGGVPPVSHSQPPSPCQAVPSRAPVASSPPATAEFSLPAERPAFKTFNEQLSQVALSMFCSKDEHELNRLHRAVQESTNAGHYLSADALSALIETFGRLGQLDRLREMYVNAHMALASLDSTTNEARALRSISWTRVEDRMIIGLAYCGLLDEVAIHKSRLLDNGYSPSADAYAAMIQHAQETTDDASMALNYFDEANRNKVSPNTFLCNTIISKLSKARRSKEALQVFELMKSLNVMRNSVTFGAIINAVSKTGDEAKAEELFQEMLVSKNFKPRIPPFNTMIQLFTQHAKQPNREKVLHYYGLMQKYELAPSDHTYNLLMQAYGMIEPCEPAAMERVFRQACADRKVSITGAHWSTFLNVKGCVEKDLEGAMALFERISRDPSGQPRYHRRGGAVENVVRLPDAVCYEALFNVFLAFKRADLVPAYMARMKRDGVHMTAYVVNTLMKVYAASNELETARRLFESLVDPPPGQPALFNHPQNSPKPTAPSHLLPVNGSVGSVDDPVYREPSCYETMIRIEFGAGNLDRVQSLLERLDHRNYPAAIVSRIKKIVSS</sequence>
<organism evidence="5">
    <name type="scientific">Puccinia triticina (isolate 1-1 / race 1 (BBBD))</name>
    <name type="common">Brown leaf rust fungus</name>
    <dbReference type="NCBI Taxonomy" id="630390"/>
    <lineage>
        <taxon>Eukaryota</taxon>
        <taxon>Fungi</taxon>
        <taxon>Dikarya</taxon>
        <taxon>Basidiomycota</taxon>
        <taxon>Pucciniomycotina</taxon>
        <taxon>Pucciniomycetes</taxon>
        <taxon>Pucciniales</taxon>
        <taxon>Pucciniaceae</taxon>
        <taxon>Puccinia</taxon>
    </lineage>
</organism>
<dbReference type="OrthoDB" id="185373at2759"/>
<proteinExistence type="predicted"/>
<dbReference type="PANTHER" id="PTHR47933">
    <property type="entry name" value="PENTATRICOPEPTIDE REPEAT-CONTAINING PROTEIN 1, MITOCHONDRIAL"/>
    <property type="match status" value="1"/>
</dbReference>
<dbReference type="InterPro" id="IPR002885">
    <property type="entry name" value="PPR_rpt"/>
</dbReference>
<dbReference type="VEuPathDB" id="FungiDB:PTTG_07161"/>
<feature type="region of interest" description="Disordered" evidence="3">
    <location>
        <begin position="1541"/>
        <end position="1561"/>
    </location>
</feature>
<dbReference type="NCBIfam" id="TIGR00756">
    <property type="entry name" value="PPR"/>
    <property type="match status" value="2"/>
</dbReference>
<evidence type="ECO:0000313" key="5">
    <source>
        <dbReference type="EMBL" id="OAV91225.1"/>
    </source>
</evidence>
<keyword evidence="1" id="KW-0677">Repeat</keyword>
<dbReference type="InterPro" id="IPR011990">
    <property type="entry name" value="TPR-like_helical_dom_sf"/>
</dbReference>
<evidence type="ECO:0000256" key="1">
    <source>
        <dbReference type="ARBA" id="ARBA00022737"/>
    </source>
</evidence>
<dbReference type="Proteomes" id="UP000005240">
    <property type="component" value="Unassembled WGS sequence"/>
</dbReference>
<dbReference type="GO" id="GO:0003729">
    <property type="term" value="F:mRNA binding"/>
    <property type="evidence" value="ECO:0007669"/>
    <property type="project" value="TreeGrafter"/>
</dbReference>
<dbReference type="Pfam" id="PF17177">
    <property type="entry name" value="PPR_long"/>
    <property type="match status" value="1"/>
</dbReference>
<evidence type="ECO:0000259" key="4">
    <source>
        <dbReference type="Pfam" id="PF17177"/>
    </source>
</evidence>
<gene>
    <name evidence="5" type="ORF">PTTG_07161</name>
</gene>
<feature type="region of interest" description="Disordered" evidence="3">
    <location>
        <begin position="257"/>
        <end position="305"/>
    </location>
</feature>
<dbReference type="InterPro" id="IPR033443">
    <property type="entry name" value="PROP1-like_PPR_dom"/>
</dbReference>
<feature type="region of interest" description="Disordered" evidence="3">
    <location>
        <begin position="547"/>
        <end position="574"/>
    </location>
</feature>
<reference evidence="5" key="1">
    <citation type="submission" date="2009-11" db="EMBL/GenBank/DDBJ databases">
        <authorList>
            <consortium name="The Broad Institute Genome Sequencing Platform"/>
            <person name="Ward D."/>
            <person name="Feldgarden M."/>
            <person name="Earl A."/>
            <person name="Young S.K."/>
            <person name="Zeng Q."/>
            <person name="Koehrsen M."/>
            <person name="Alvarado L."/>
            <person name="Berlin A."/>
            <person name="Bochicchio J."/>
            <person name="Borenstein D."/>
            <person name="Chapman S.B."/>
            <person name="Chen Z."/>
            <person name="Engels R."/>
            <person name="Freedman E."/>
            <person name="Gellesch M."/>
            <person name="Goldberg J."/>
            <person name="Griggs A."/>
            <person name="Gujja S."/>
            <person name="Heilman E."/>
            <person name="Heiman D."/>
            <person name="Hepburn T."/>
            <person name="Howarth C."/>
            <person name="Jen D."/>
            <person name="Larson L."/>
            <person name="Lewis B."/>
            <person name="Mehta T."/>
            <person name="Park D."/>
            <person name="Pearson M."/>
            <person name="Roberts A."/>
            <person name="Saif S."/>
            <person name="Shea T."/>
            <person name="Shenoy N."/>
            <person name="Sisk P."/>
            <person name="Stolte C."/>
            <person name="Sykes S."/>
            <person name="Thomson T."/>
            <person name="Walk T."/>
            <person name="White J."/>
            <person name="Yandava C."/>
            <person name="Izard J."/>
            <person name="Baranova O.V."/>
            <person name="Blanton J.M."/>
            <person name="Tanner A.C."/>
            <person name="Dewhirst F.E."/>
            <person name="Haas B."/>
            <person name="Nusbaum C."/>
            <person name="Birren B."/>
        </authorList>
    </citation>
    <scope>NUCLEOTIDE SEQUENCE [LARGE SCALE GENOMIC DNA]</scope>
    <source>
        <strain evidence="5">1-1 BBBD Race 1</strain>
    </source>
</reference>
<protein>
    <submittedName>
        <fullName evidence="6">PPR_long domain-containing protein</fullName>
    </submittedName>
</protein>
<dbReference type="EnsemblFungi" id="PTTG_07161-t43_1">
    <property type="protein sequence ID" value="PTTG_07161-t43_1-p1"/>
    <property type="gene ID" value="PTTG_07161"/>
</dbReference>
<feature type="compositionally biased region" description="Low complexity" evidence="3">
    <location>
        <begin position="1066"/>
        <end position="1078"/>
    </location>
</feature>
<reference evidence="5" key="2">
    <citation type="submission" date="2016-05" db="EMBL/GenBank/DDBJ databases">
        <title>Comparative analysis highlights variable genome content of wheat rusts and divergence of the mating loci.</title>
        <authorList>
            <person name="Cuomo C.A."/>
            <person name="Bakkeren G."/>
            <person name="Szabo L."/>
            <person name="Khalil H."/>
            <person name="Joly D."/>
            <person name="Goldberg J."/>
            <person name="Young S."/>
            <person name="Zeng Q."/>
            <person name="Fellers J."/>
        </authorList>
    </citation>
    <scope>NUCLEOTIDE SEQUENCE [LARGE SCALE GENOMIC DNA]</scope>
    <source>
        <strain evidence="5">1-1 BBBD Race 1</strain>
    </source>
</reference>
<feature type="compositionally biased region" description="Low complexity" evidence="3">
    <location>
        <begin position="52"/>
        <end position="66"/>
    </location>
</feature>
<feature type="compositionally biased region" description="Polar residues" evidence="3">
    <location>
        <begin position="93"/>
        <end position="103"/>
    </location>
</feature>
<reference evidence="6 7" key="3">
    <citation type="journal article" date="2017" name="G3 (Bethesda)">
        <title>Comparative analysis highlights variable genome content of wheat rusts and divergence of the mating loci.</title>
        <authorList>
            <person name="Cuomo C.A."/>
            <person name="Bakkeren G."/>
            <person name="Khalil H.B."/>
            <person name="Panwar V."/>
            <person name="Joly D."/>
            <person name="Linning R."/>
            <person name="Sakthikumar S."/>
            <person name="Song X."/>
            <person name="Adiconis X."/>
            <person name="Fan L."/>
            <person name="Goldberg J.M."/>
            <person name="Levin J.Z."/>
            <person name="Young S."/>
            <person name="Zeng Q."/>
            <person name="Anikster Y."/>
            <person name="Bruce M."/>
            <person name="Wang M."/>
            <person name="Yin C."/>
            <person name="McCallum B."/>
            <person name="Szabo L.J."/>
            <person name="Hulbert S."/>
            <person name="Chen X."/>
            <person name="Fellers J.P."/>
        </authorList>
    </citation>
    <scope>NUCLEOTIDE SEQUENCE</scope>
    <source>
        <strain evidence="6">isolate 1-1 / race 1 (BBBD)</strain>
        <strain evidence="7">Isolate 1-1 / race 1 (BBBD)</strain>
    </source>
</reference>
<reference evidence="6" key="4">
    <citation type="submission" date="2025-05" db="UniProtKB">
        <authorList>
            <consortium name="EnsemblFungi"/>
        </authorList>
    </citation>
    <scope>IDENTIFICATION</scope>
    <source>
        <strain evidence="6">isolate 1-1 / race 1 (BBBD)</strain>
    </source>
</reference>
<name>A0A180GEY8_PUCT1</name>